<accession>A0A6P0DAX3</accession>
<protein>
    <submittedName>
        <fullName evidence="1">Uncharacterized protein</fullName>
    </submittedName>
</protein>
<sequence>MTNHRNAPGTKSCNHASRLLSEDDEVIGCGSSRNERLDGDQTKAVHPALIEVLLAVPDGSDVEVLSTLNHVVEELSRTAAQRKATCYLKKDGKTLLEDHAALVRIDEILEAKNLRLSARRPSTYQERSHAKTLLDEIREFPPTTPFGRAS</sequence>
<dbReference type="AlphaFoldDB" id="A0A6P0DAX3"/>
<evidence type="ECO:0000313" key="2">
    <source>
        <dbReference type="Proteomes" id="UP000471409"/>
    </source>
</evidence>
<organism evidence="1 2">
    <name type="scientific">Rhizobium leguminosarum</name>
    <dbReference type="NCBI Taxonomy" id="384"/>
    <lineage>
        <taxon>Bacteria</taxon>
        <taxon>Pseudomonadati</taxon>
        <taxon>Pseudomonadota</taxon>
        <taxon>Alphaproteobacteria</taxon>
        <taxon>Hyphomicrobiales</taxon>
        <taxon>Rhizobiaceae</taxon>
        <taxon>Rhizobium/Agrobacterium group</taxon>
        <taxon>Rhizobium</taxon>
    </lineage>
</organism>
<dbReference type="Proteomes" id="UP000471409">
    <property type="component" value="Unassembled WGS sequence"/>
</dbReference>
<proteinExistence type="predicted"/>
<gene>
    <name evidence="1" type="ORF">GUK36_12255</name>
</gene>
<dbReference type="EMBL" id="WXXP01000005">
    <property type="protein sequence ID" value="NEK50198.1"/>
    <property type="molecule type" value="Genomic_DNA"/>
</dbReference>
<comment type="caution">
    <text evidence="1">The sequence shown here is derived from an EMBL/GenBank/DDBJ whole genome shotgun (WGS) entry which is preliminary data.</text>
</comment>
<evidence type="ECO:0000313" key="1">
    <source>
        <dbReference type="EMBL" id="NEK50198.1"/>
    </source>
</evidence>
<reference evidence="1 2" key="1">
    <citation type="submission" date="2020-01" db="EMBL/GenBank/DDBJ databases">
        <title>Rhizobium genotypes associated with high levels of biological nitrogen fixation by grain legumes in a temperate-maritime cropping system.</title>
        <authorList>
            <person name="Maluk M."/>
            <person name="Francesc Ferrando Molina F."/>
            <person name="Lopez Del Egido L."/>
            <person name="Lafos M."/>
            <person name="Langarica-Fuentes A."/>
            <person name="Gebre Yohannes G."/>
            <person name="Young M.W."/>
            <person name="Martin P."/>
            <person name="Gantlett R."/>
            <person name="Kenicer G."/>
            <person name="Hawes C."/>
            <person name="Begg G.S."/>
            <person name="Quilliam R.S."/>
            <person name="Squire G.R."/>
            <person name="Poole P.S."/>
            <person name="Young P.W."/>
            <person name="Iannetta P.M."/>
            <person name="James E.K."/>
        </authorList>
    </citation>
    <scope>NUCLEOTIDE SEQUENCE [LARGE SCALE GENOMIC DNA]</scope>
    <source>
        <strain evidence="1 2">JHI944</strain>
    </source>
</reference>
<dbReference type="RefSeq" id="WP_163999926.1">
    <property type="nucleotide sequence ID" value="NZ_WXXP01000005.1"/>
</dbReference>
<name>A0A6P0DAX3_RHILE</name>